<evidence type="ECO:0000259" key="5">
    <source>
        <dbReference type="Pfam" id="PF12849"/>
    </source>
</evidence>
<comment type="caution">
    <text evidence="6">The sequence shown here is derived from an EMBL/GenBank/DDBJ whole genome shotgun (WGS) entry which is preliminary data.</text>
</comment>
<gene>
    <name evidence="6" type="primary">pstS</name>
    <name evidence="6" type="ORF">NGB36_29650</name>
</gene>
<evidence type="ECO:0000256" key="1">
    <source>
        <dbReference type="ARBA" id="ARBA00008725"/>
    </source>
</evidence>
<reference evidence="6" key="1">
    <citation type="submission" date="2022-06" db="EMBL/GenBank/DDBJ databases">
        <title>Draft genome sequence of Streptomyces sp. RB6PN25 isolated from peat swamp forest in Thailand.</title>
        <authorList>
            <person name="Duangmal K."/>
            <person name="Klaysubun C."/>
        </authorList>
    </citation>
    <scope>NUCLEOTIDE SEQUENCE</scope>
    <source>
        <strain evidence="6">RB6PN25</strain>
    </source>
</reference>
<proteinExistence type="inferred from homology"/>
<dbReference type="InterPro" id="IPR005673">
    <property type="entry name" value="ABC_phos-bd_PstS"/>
</dbReference>
<evidence type="ECO:0000256" key="3">
    <source>
        <dbReference type="ARBA" id="ARBA00022592"/>
    </source>
</evidence>
<dbReference type="Gene3D" id="3.40.190.10">
    <property type="entry name" value="Periplasmic binding protein-like II"/>
    <property type="match status" value="2"/>
</dbReference>
<dbReference type="CDD" id="cd13565">
    <property type="entry name" value="PBP2_PstS"/>
    <property type="match status" value="1"/>
</dbReference>
<keyword evidence="7" id="KW-1185">Reference proteome</keyword>
<protein>
    <recommendedName>
        <fullName evidence="4">Phosphate-binding protein</fullName>
    </recommendedName>
</protein>
<accession>A0ABT1Q3Y0</accession>
<keyword evidence="3 4" id="KW-0592">Phosphate transport</keyword>
<sequence length="362" mass="37212">MGAATLCGALLLTACGSNGKSSPPPSPSGPSASGIACGKPETLLASGSTAQQNAMQVWVKDYMQACPGSKINYKGTGSGAGQTEFLQGSTAFAGSDSPLTSQQIAQSTGACSHGGHAIDLPMVGGPIAIGYNLPGVPNLTLDAPTLAKIFSSRITKWNDPQIAKLNPGAKLPSTTIQPFHRADASGTTDNFTSYLSAVAPSAWPYSHGKQWTATGGQSAVGSAGVTSQVRQTPGAIGYMELSYAISANLLLASIATGAQMPVYPNVMSASKALSNAKIVGTGDDLTLKLDYSTKAPEAYPIDLVTYEIVCDKGNKPNTWDTTRAFLTYVAGRQGQANLSFEGYAPLSAAILDKVRSAVDHLS</sequence>
<dbReference type="SUPFAM" id="SSF53850">
    <property type="entry name" value="Periplasmic binding protein-like II"/>
    <property type="match status" value="1"/>
</dbReference>
<dbReference type="Pfam" id="PF12849">
    <property type="entry name" value="PBP_like_2"/>
    <property type="match status" value="1"/>
</dbReference>
<dbReference type="Proteomes" id="UP001057702">
    <property type="component" value="Unassembled WGS sequence"/>
</dbReference>
<evidence type="ECO:0000256" key="4">
    <source>
        <dbReference type="PIRNR" id="PIRNR002756"/>
    </source>
</evidence>
<dbReference type="PIRSF" id="PIRSF002756">
    <property type="entry name" value="PstS"/>
    <property type="match status" value="1"/>
</dbReference>
<dbReference type="InterPro" id="IPR024370">
    <property type="entry name" value="PBP_domain"/>
</dbReference>
<dbReference type="RefSeq" id="WP_255923696.1">
    <property type="nucleotide sequence ID" value="NZ_JANFNG010000038.1"/>
</dbReference>
<dbReference type="NCBIfam" id="TIGR00975">
    <property type="entry name" value="3a0107s03"/>
    <property type="match status" value="1"/>
</dbReference>
<evidence type="ECO:0000313" key="7">
    <source>
        <dbReference type="Proteomes" id="UP001057702"/>
    </source>
</evidence>
<name>A0ABT1Q3Y0_9ACTN</name>
<dbReference type="InterPro" id="IPR050962">
    <property type="entry name" value="Phosphate-bind_PstS"/>
</dbReference>
<dbReference type="EMBL" id="JANFNG010000038">
    <property type="protein sequence ID" value="MCQ4084629.1"/>
    <property type="molecule type" value="Genomic_DNA"/>
</dbReference>
<dbReference type="PANTHER" id="PTHR42996:SF1">
    <property type="entry name" value="PHOSPHATE-BINDING PROTEIN PSTS"/>
    <property type="match status" value="1"/>
</dbReference>
<organism evidence="6 7">
    <name type="scientific">Streptomyces humicola</name>
    <dbReference type="NCBI Taxonomy" id="2953240"/>
    <lineage>
        <taxon>Bacteria</taxon>
        <taxon>Bacillati</taxon>
        <taxon>Actinomycetota</taxon>
        <taxon>Actinomycetes</taxon>
        <taxon>Kitasatosporales</taxon>
        <taxon>Streptomycetaceae</taxon>
        <taxon>Streptomyces</taxon>
    </lineage>
</organism>
<feature type="domain" description="PBP" evidence="5">
    <location>
        <begin position="42"/>
        <end position="331"/>
    </location>
</feature>
<dbReference type="PANTHER" id="PTHR42996">
    <property type="entry name" value="PHOSPHATE-BINDING PROTEIN PSTS"/>
    <property type="match status" value="1"/>
</dbReference>
<comment type="similarity">
    <text evidence="1 4">Belongs to the PstS family.</text>
</comment>
<evidence type="ECO:0000256" key="2">
    <source>
        <dbReference type="ARBA" id="ARBA00022448"/>
    </source>
</evidence>
<keyword evidence="2 4" id="KW-0813">Transport</keyword>
<evidence type="ECO:0000313" key="6">
    <source>
        <dbReference type="EMBL" id="MCQ4084629.1"/>
    </source>
</evidence>